<dbReference type="InterPro" id="IPR035965">
    <property type="entry name" value="PAS-like_dom_sf"/>
</dbReference>
<comment type="caution">
    <text evidence="10">The sequence shown here is derived from an EMBL/GenBank/DDBJ whole genome shotgun (WGS) entry which is preliminary data.</text>
</comment>
<evidence type="ECO:0000256" key="7">
    <source>
        <dbReference type="ARBA" id="ARBA00022840"/>
    </source>
</evidence>
<dbReference type="GO" id="GO:0005524">
    <property type="term" value="F:ATP binding"/>
    <property type="evidence" value="ECO:0007669"/>
    <property type="project" value="UniProtKB-KW"/>
</dbReference>
<dbReference type="SUPFAM" id="SSF55785">
    <property type="entry name" value="PYP-like sensor domain (PAS domain)"/>
    <property type="match status" value="1"/>
</dbReference>
<dbReference type="EC" id="2.7.13.3" evidence="2"/>
<dbReference type="EMBL" id="DTGD01000020">
    <property type="protein sequence ID" value="HGB35379.1"/>
    <property type="molecule type" value="Genomic_DNA"/>
</dbReference>
<sequence length="464" mass="52963">MKLVNPVDIEKLLSLSPEIFLILDGKKNVIYASDSVKSLGFSEEEIIGTNFLHLVAGHIRPILEKKFSEVTNKTVFGQRLIIKSKENVYLPFYANFYVAQDRIFLYLKNEEQVLPEKLILDYLDFGIVVVDSEFRVIYHNSFVSTYFQRHLFTHLDQLPYGIGAKIIERVKIGQKNMEIEYASGSILGISVYPLNLPDLKGFLLKIKDITAEKNFERTASGSGSYFSYVDLVSIYTHHIKNLLTPLKFTALSLRRELTDPKLLEKIDRMVTHIEKINQHVRAFYSRVKTKPIEFKKVNVKKVVEQVKSLLNNELINNGIIFEFNQSGNEPVYADEIHLQQILSDLIQNAIDALKNQKGIRKIAVNVKRSENRCPYCGSNFVQIEVSDTGPGIKKEDLDRIFNLGFSTKAEGWGLGLYVVDKMVKENRGIIRVYSEVGKGTTFVLYFHPATPEAIGCVEQKVKEV</sequence>
<keyword evidence="5" id="KW-0547">Nucleotide-binding</keyword>
<reference evidence="10" key="1">
    <citation type="journal article" date="2020" name="mSystems">
        <title>Genome- and Community-Level Interaction Insights into Carbon Utilization and Element Cycling Functions of Hydrothermarchaeota in Hydrothermal Sediment.</title>
        <authorList>
            <person name="Zhou Z."/>
            <person name="Liu Y."/>
            <person name="Xu W."/>
            <person name="Pan J."/>
            <person name="Luo Z.H."/>
            <person name="Li M."/>
        </authorList>
    </citation>
    <scope>NUCLEOTIDE SEQUENCE [LARGE SCALE GENOMIC DNA]</scope>
    <source>
        <strain evidence="10">SpSt-754</strain>
    </source>
</reference>
<gene>
    <name evidence="10" type="ORF">ENV38_00520</name>
</gene>
<dbReference type="Gene3D" id="3.30.450.20">
    <property type="entry name" value="PAS domain"/>
    <property type="match status" value="1"/>
</dbReference>
<keyword evidence="8" id="KW-0902">Two-component regulatory system</keyword>
<organism evidence="10">
    <name type="scientific">candidate division WOR-3 bacterium</name>
    <dbReference type="NCBI Taxonomy" id="2052148"/>
    <lineage>
        <taxon>Bacteria</taxon>
        <taxon>Bacteria division WOR-3</taxon>
    </lineage>
</organism>
<dbReference type="SMART" id="SM00387">
    <property type="entry name" value="HATPase_c"/>
    <property type="match status" value="1"/>
</dbReference>
<evidence type="ECO:0000256" key="1">
    <source>
        <dbReference type="ARBA" id="ARBA00000085"/>
    </source>
</evidence>
<evidence type="ECO:0000256" key="5">
    <source>
        <dbReference type="ARBA" id="ARBA00022741"/>
    </source>
</evidence>
<dbReference type="InterPro" id="IPR036890">
    <property type="entry name" value="HATPase_C_sf"/>
</dbReference>
<evidence type="ECO:0000259" key="9">
    <source>
        <dbReference type="PROSITE" id="PS50109"/>
    </source>
</evidence>
<dbReference type="InterPro" id="IPR004358">
    <property type="entry name" value="Sig_transdc_His_kin-like_C"/>
</dbReference>
<keyword evidence="7" id="KW-0067">ATP-binding</keyword>
<dbReference type="InterPro" id="IPR000014">
    <property type="entry name" value="PAS"/>
</dbReference>
<evidence type="ECO:0000256" key="4">
    <source>
        <dbReference type="ARBA" id="ARBA00022679"/>
    </source>
</evidence>
<evidence type="ECO:0000256" key="2">
    <source>
        <dbReference type="ARBA" id="ARBA00012438"/>
    </source>
</evidence>
<comment type="catalytic activity">
    <reaction evidence="1">
        <text>ATP + protein L-histidine = ADP + protein N-phospho-L-histidine.</text>
        <dbReference type="EC" id="2.7.13.3"/>
    </reaction>
</comment>
<feature type="domain" description="Histidine kinase" evidence="9">
    <location>
        <begin position="234"/>
        <end position="450"/>
    </location>
</feature>
<dbReference type="InterPro" id="IPR005467">
    <property type="entry name" value="His_kinase_dom"/>
</dbReference>
<evidence type="ECO:0000256" key="8">
    <source>
        <dbReference type="ARBA" id="ARBA00023012"/>
    </source>
</evidence>
<dbReference type="Pfam" id="PF02518">
    <property type="entry name" value="HATPase_c"/>
    <property type="match status" value="1"/>
</dbReference>
<dbReference type="GO" id="GO:0004673">
    <property type="term" value="F:protein histidine kinase activity"/>
    <property type="evidence" value="ECO:0007669"/>
    <property type="project" value="UniProtKB-EC"/>
</dbReference>
<dbReference type="GO" id="GO:0000160">
    <property type="term" value="P:phosphorelay signal transduction system"/>
    <property type="evidence" value="ECO:0007669"/>
    <property type="project" value="UniProtKB-KW"/>
</dbReference>
<evidence type="ECO:0000256" key="3">
    <source>
        <dbReference type="ARBA" id="ARBA00022553"/>
    </source>
</evidence>
<name>A0A7V3KMH2_UNCW3</name>
<dbReference type="Gene3D" id="3.30.565.10">
    <property type="entry name" value="Histidine kinase-like ATPase, C-terminal domain"/>
    <property type="match status" value="1"/>
</dbReference>
<dbReference type="PRINTS" id="PR00344">
    <property type="entry name" value="BCTRLSENSOR"/>
</dbReference>
<dbReference type="PANTHER" id="PTHR43065">
    <property type="entry name" value="SENSOR HISTIDINE KINASE"/>
    <property type="match status" value="1"/>
</dbReference>
<proteinExistence type="predicted"/>
<evidence type="ECO:0000256" key="6">
    <source>
        <dbReference type="ARBA" id="ARBA00022777"/>
    </source>
</evidence>
<protein>
    <recommendedName>
        <fullName evidence="2">histidine kinase</fullName>
        <ecNumber evidence="2">2.7.13.3</ecNumber>
    </recommendedName>
</protein>
<dbReference type="CDD" id="cd00130">
    <property type="entry name" value="PAS"/>
    <property type="match status" value="1"/>
</dbReference>
<dbReference type="PROSITE" id="PS50109">
    <property type="entry name" value="HIS_KIN"/>
    <property type="match status" value="1"/>
</dbReference>
<evidence type="ECO:0000313" key="10">
    <source>
        <dbReference type="EMBL" id="HGB35379.1"/>
    </source>
</evidence>
<keyword evidence="4" id="KW-0808">Transferase</keyword>
<accession>A0A7V3KMH2</accession>
<dbReference type="AlphaFoldDB" id="A0A7V3KMH2"/>
<dbReference type="SUPFAM" id="SSF55874">
    <property type="entry name" value="ATPase domain of HSP90 chaperone/DNA topoisomerase II/histidine kinase"/>
    <property type="match status" value="1"/>
</dbReference>
<keyword evidence="6" id="KW-0418">Kinase</keyword>
<dbReference type="PANTHER" id="PTHR43065:SF10">
    <property type="entry name" value="PEROXIDE STRESS-ACTIVATED HISTIDINE KINASE MAK3"/>
    <property type="match status" value="1"/>
</dbReference>
<keyword evidence="3" id="KW-0597">Phosphoprotein</keyword>
<dbReference type="InterPro" id="IPR003594">
    <property type="entry name" value="HATPase_dom"/>
</dbReference>